<dbReference type="Pfam" id="PF13927">
    <property type="entry name" value="Ig_3"/>
    <property type="match status" value="2"/>
</dbReference>
<feature type="domain" description="Ig-like" evidence="12">
    <location>
        <begin position="171"/>
        <end position="286"/>
    </location>
</feature>
<evidence type="ECO:0000256" key="5">
    <source>
        <dbReference type="ARBA" id="ARBA00022889"/>
    </source>
</evidence>
<evidence type="ECO:0000256" key="10">
    <source>
        <dbReference type="SAM" id="MobiDB-lite"/>
    </source>
</evidence>
<dbReference type="InterPro" id="IPR036116">
    <property type="entry name" value="FN3_sf"/>
</dbReference>
<evidence type="ECO:0000313" key="15">
    <source>
        <dbReference type="Proteomes" id="UP000838756"/>
    </source>
</evidence>
<keyword evidence="5" id="KW-0130">Cell adhesion</keyword>
<dbReference type="SUPFAM" id="SSF48726">
    <property type="entry name" value="Immunoglobulin"/>
    <property type="match status" value="6"/>
</dbReference>
<keyword evidence="7 11" id="KW-0472">Membrane</keyword>
<dbReference type="InterPro" id="IPR013783">
    <property type="entry name" value="Ig-like_fold"/>
</dbReference>
<evidence type="ECO:0000256" key="4">
    <source>
        <dbReference type="ARBA" id="ARBA00022737"/>
    </source>
</evidence>
<name>A0A8S4R950_9NEOP</name>
<dbReference type="InterPro" id="IPR003599">
    <property type="entry name" value="Ig_sub"/>
</dbReference>
<feature type="domain" description="Ig-like" evidence="12">
    <location>
        <begin position="1038"/>
        <end position="1137"/>
    </location>
</feature>
<dbReference type="SMART" id="SM00408">
    <property type="entry name" value="IGc2"/>
    <property type="match status" value="6"/>
</dbReference>
<feature type="domain" description="Ig-like" evidence="12">
    <location>
        <begin position="291"/>
        <end position="382"/>
    </location>
</feature>
<dbReference type="Pfam" id="PF00047">
    <property type="entry name" value="ig"/>
    <property type="match status" value="1"/>
</dbReference>
<keyword evidence="4" id="KW-0677">Repeat</keyword>
<evidence type="ECO:0000256" key="2">
    <source>
        <dbReference type="ARBA" id="ARBA00022692"/>
    </source>
</evidence>
<dbReference type="InterPro" id="IPR013151">
    <property type="entry name" value="Immunoglobulin_dom"/>
</dbReference>
<sequence length="1532" mass="170527">MLSALVALLVYPSGVCLYKQNYFLLTDITYILVYLMSNDDKKTRRKYDTELPFQTVSFGARFKRDLSSGNVMITQHFNDKVVSPGEDISLQCTATSDRPPRFIWERDGVVITSNTDSRYILGQVMSPSGIGVISQLNISRSRVEDGGLYACVAYEGESNTKHAARIDVYGPPYIRTLPPIKVQSGDSLKLRCPYYGFPISKLEWEHKGKKIITSMLPQHTRYKRTNINSKNRKNTRKRRRKRQVLESSEDGVLNIERVLKEENGEMYTCIVFSPSGEMARRSFEIQVVEAPELDELRVGSGLKEGQIVQITCNIISGDPPIFFSWLKDGMKIPASLKITERSSELFSVLIIKRVSLEHCGRYTCIATNHVGKVNQTTDLYINVAPKWVEEPTNTSLLLGQRGIVDCNANGYPTPQIHWMKRDAALGIWRPILDLAGGGVSSYPNGSLSLEVVSLADEGEYACHVDNGVGEPLHKNLWISVNKPVHFETVGMNLTTKMGLPMTLICQPLGDNPIRIKWSLNGKPVEFTSSRITISESVNSNGMKSTININYVEGRDGGTYECRASNPYGVATFNIHLNILALTRFSSYGIVMSTKNTLDCARSIITISGLLAMIVLSAVGNNRPVPIEPDIVALEYYYYYYTEPPTPPMDLQVDSVTSSSAKLSWRDTIISHVQYYSLQYSSNHYTMWDTAKTINITRQESDIRQNIELRDLQPAVDYRVRIASGNQVDLSPYTQPVHFTTLQEAPSSSPLGVQVQQTDNPGELFVSWIPPTRETHNGALQGYHVKAMPRISGEAGGNDSQTKLVKVTSRKGKQETILSGLLKNTRYAVSVSAFNSAGNGPFSLPVYQTTREGAPEEAPSSVECVGSSSSSVRAAWRPVANSHSLLGYVTHYCTDDGPWLNVTTPHTELYLQGLLKYTNYTIKVAAFSNYGVGPFSYPVVCTTLQDVPGPPSAIKALISSPTSLLVSWKRPDQPNGEITHYTVYVKPVTSTNAPQSYRVEPIQESNLSRQLTFPLSGLTTGMQYEVFVRAHTTAGEGAPSNRVHVELNSRVVAGVASLGGAVSVGVGNSLLLVCQCVGSPPPRTVWYHKHNIITHHPRFTRNHDDSLLINNIDQSVSGNYTCLAKNLYGSDSVSYEVSVLPTPEPPVFRVTSHKNAIHLQWDQPRKVGEKNQKITYELTWKEANGLWQDTWSDKGTTIQGVQEYTLEGLKCGTKYSLRMTAANSVGSSQPAYVDATTLGGVPISPTTTEWFWSNSSHIYIQLSGWDENGCEITRWEVDYREHGGKVWRRADNKLPLLDQAWNHYSSSILSQPNSFVIADLVPAQWYQIRIVAENAAGISTSLYMYATTTILGESIGPPSDNFDINMLVIVCSSILLLICLVTCMYILVKRHHHQRLTEYRNSLTGECKSERSNATVNTPQSIPTEVNNRVYSTPVHLTADNKHELYEISPYAQFAIGFRTFGHVDNQEVPTRMHLPGNSKARYDSETSFQMRSESEESDCVSRTTTLKSAPRSEYLIVIQFLRESTTVDCLIS</sequence>
<comment type="caution">
    <text evidence="14">The sequence shown here is derived from an EMBL/GenBank/DDBJ whole genome shotgun (WGS) entry which is preliminary data.</text>
</comment>
<evidence type="ECO:0000259" key="12">
    <source>
        <dbReference type="PROSITE" id="PS50835"/>
    </source>
</evidence>
<dbReference type="FunFam" id="2.60.40.10:FF:000028">
    <property type="entry name" value="Neuronal cell adhesion molecule"/>
    <property type="match status" value="1"/>
</dbReference>
<evidence type="ECO:0000256" key="1">
    <source>
        <dbReference type="ARBA" id="ARBA00004167"/>
    </source>
</evidence>
<dbReference type="GO" id="GO:0030154">
    <property type="term" value="P:cell differentiation"/>
    <property type="evidence" value="ECO:0007669"/>
    <property type="project" value="UniProtKB-ARBA"/>
</dbReference>
<keyword evidence="2 11" id="KW-0812">Transmembrane</keyword>
<feature type="domain" description="Ig-like" evidence="12">
    <location>
        <begin position="69"/>
        <end position="167"/>
    </location>
</feature>
<evidence type="ECO:0000313" key="14">
    <source>
        <dbReference type="EMBL" id="CAH2230273.1"/>
    </source>
</evidence>
<dbReference type="Pfam" id="PF00041">
    <property type="entry name" value="fn3"/>
    <property type="match status" value="5"/>
</dbReference>
<dbReference type="InterPro" id="IPR007110">
    <property type="entry name" value="Ig-like_dom"/>
</dbReference>
<dbReference type="FunFam" id="2.60.40.10:FF:000333">
    <property type="entry name" value="Down syndrome cell adhesion molecule"/>
    <property type="match status" value="1"/>
</dbReference>
<dbReference type="PANTHER" id="PTHR44170:SF56">
    <property type="entry name" value="FIBRONECTIN TYPE-III DOMAIN-CONTAINING PROTEIN"/>
    <property type="match status" value="1"/>
</dbReference>
<dbReference type="PANTHER" id="PTHR44170">
    <property type="entry name" value="PROTEIN SIDEKICK"/>
    <property type="match status" value="1"/>
</dbReference>
<feature type="domain" description="Fibronectin type-III" evidence="13">
    <location>
        <begin position="949"/>
        <end position="1049"/>
    </location>
</feature>
<evidence type="ECO:0000256" key="11">
    <source>
        <dbReference type="SAM" id="Phobius"/>
    </source>
</evidence>
<feature type="region of interest" description="Disordered" evidence="10">
    <location>
        <begin position="224"/>
        <end position="243"/>
    </location>
</feature>
<feature type="domain" description="Fibronectin type-III" evidence="13">
    <location>
        <begin position="748"/>
        <end position="852"/>
    </location>
</feature>
<evidence type="ECO:0000256" key="9">
    <source>
        <dbReference type="ARBA" id="ARBA00023319"/>
    </source>
</evidence>
<gene>
    <name evidence="14" type="primary">jg20022</name>
    <name evidence="14" type="ORF">PAEG_LOCUS9522</name>
</gene>
<dbReference type="InterPro" id="IPR056754">
    <property type="entry name" value="DSCAM/DSCAML_C"/>
</dbReference>
<dbReference type="PROSITE" id="PS50853">
    <property type="entry name" value="FN3"/>
    <property type="match status" value="5"/>
</dbReference>
<feature type="domain" description="Ig-like" evidence="12">
    <location>
        <begin position="483"/>
        <end position="577"/>
    </location>
</feature>
<organism evidence="14 15">
    <name type="scientific">Pararge aegeria aegeria</name>
    <dbReference type="NCBI Taxonomy" id="348720"/>
    <lineage>
        <taxon>Eukaryota</taxon>
        <taxon>Metazoa</taxon>
        <taxon>Ecdysozoa</taxon>
        <taxon>Arthropoda</taxon>
        <taxon>Hexapoda</taxon>
        <taxon>Insecta</taxon>
        <taxon>Pterygota</taxon>
        <taxon>Neoptera</taxon>
        <taxon>Endopterygota</taxon>
        <taxon>Lepidoptera</taxon>
        <taxon>Glossata</taxon>
        <taxon>Ditrysia</taxon>
        <taxon>Papilionoidea</taxon>
        <taxon>Nymphalidae</taxon>
        <taxon>Satyrinae</taxon>
        <taxon>Satyrini</taxon>
        <taxon>Parargina</taxon>
        <taxon>Pararge</taxon>
    </lineage>
</organism>
<evidence type="ECO:0000256" key="6">
    <source>
        <dbReference type="ARBA" id="ARBA00022989"/>
    </source>
</evidence>
<proteinExistence type="predicted"/>
<dbReference type="InterPro" id="IPR003961">
    <property type="entry name" value="FN3_dom"/>
</dbReference>
<dbReference type="InterPro" id="IPR003598">
    <property type="entry name" value="Ig_sub2"/>
</dbReference>
<dbReference type="GO" id="GO:0016020">
    <property type="term" value="C:membrane"/>
    <property type="evidence" value="ECO:0007669"/>
    <property type="project" value="UniProtKB-SubCell"/>
</dbReference>
<evidence type="ECO:0000256" key="8">
    <source>
        <dbReference type="ARBA" id="ARBA00023157"/>
    </source>
</evidence>
<dbReference type="InterPro" id="IPR013098">
    <property type="entry name" value="Ig_I-set"/>
</dbReference>
<dbReference type="GO" id="GO:0098609">
    <property type="term" value="P:cell-cell adhesion"/>
    <property type="evidence" value="ECO:0007669"/>
    <property type="project" value="TreeGrafter"/>
</dbReference>
<keyword evidence="3" id="KW-0732">Signal</keyword>
<dbReference type="CDD" id="cd00063">
    <property type="entry name" value="FN3"/>
    <property type="match status" value="6"/>
</dbReference>
<keyword evidence="8" id="KW-1015">Disulfide bond</keyword>
<protein>
    <submittedName>
        <fullName evidence="14">Jg20022 protein</fullName>
    </submittedName>
</protein>
<reference evidence="14" key="1">
    <citation type="submission" date="2022-03" db="EMBL/GenBank/DDBJ databases">
        <authorList>
            <person name="Lindestad O."/>
        </authorList>
    </citation>
    <scope>NUCLEOTIDE SEQUENCE</scope>
</reference>
<evidence type="ECO:0000259" key="13">
    <source>
        <dbReference type="PROSITE" id="PS50853"/>
    </source>
</evidence>
<keyword evidence="6 11" id="KW-1133">Transmembrane helix</keyword>
<dbReference type="Pfam" id="PF07679">
    <property type="entry name" value="I-set"/>
    <property type="match status" value="3"/>
</dbReference>
<keyword evidence="15" id="KW-1185">Reference proteome</keyword>
<feature type="compositionally biased region" description="Basic residues" evidence="10">
    <location>
        <begin position="224"/>
        <end position="242"/>
    </location>
</feature>
<dbReference type="GO" id="GO:0009653">
    <property type="term" value="P:anatomical structure morphogenesis"/>
    <property type="evidence" value="ECO:0007669"/>
    <property type="project" value="UniProtKB-ARBA"/>
</dbReference>
<dbReference type="SMART" id="SM00060">
    <property type="entry name" value="FN3"/>
    <property type="match status" value="6"/>
</dbReference>
<keyword evidence="9" id="KW-0393">Immunoglobulin domain</keyword>
<dbReference type="SMART" id="SM00409">
    <property type="entry name" value="IG"/>
    <property type="match status" value="6"/>
</dbReference>
<feature type="domain" description="Fibronectin type-III" evidence="13">
    <location>
        <begin position="1141"/>
        <end position="1240"/>
    </location>
</feature>
<accession>A0A8S4R950</accession>
<feature type="transmembrane region" description="Helical" evidence="11">
    <location>
        <begin position="1365"/>
        <end position="1387"/>
    </location>
</feature>
<feature type="domain" description="Ig-like" evidence="12">
    <location>
        <begin position="385"/>
        <end position="479"/>
    </location>
</feature>
<dbReference type="OrthoDB" id="6418794at2759"/>
<dbReference type="EMBL" id="CAKXAJ010024785">
    <property type="protein sequence ID" value="CAH2230273.1"/>
    <property type="molecule type" value="Genomic_DNA"/>
</dbReference>
<evidence type="ECO:0000256" key="7">
    <source>
        <dbReference type="ARBA" id="ARBA00023136"/>
    </source>
</evidence>
<comment type="subcellular location">
    <subcellularLocation>
        <location evidence="1">Membrane</location>
        <topology evidence="1">Single-pass membrane protein</topology>
    </subcellularLocation>
</comment>
<dbReference type="InterPro" id="IPR036179">
    <property type="entry name" value="Ig-like_dom_sf"/>
</dbReference>
<feature type="domain" description="Fibronectin type-III" evidence="13">
    <location>
        <begin position="857"/>
        <end position="945"/>
    </location>
</feature>
<dbReference type="Gene3D" id="2.60.40.10">
    <property type="entry name" value="Immunoglobulins"/>
    <property type="match status" value="12"/>
</dbReference>
<feature type="domain" description="Fibronectin type-III" evidence="13">
    <location>
        <begin position="646"/>
        <end position="743"/>
    </location>
</feature>
<dbReference type="PROSITE" id="PS50835">
    <property type="entry name" value="IG_LIKE"/>
    <property type="match status" value="6"/>
</dbReference>
<dbReference type="Proteomes" id="UP000838756">
    <property type="component" value="Unassembled WGS sequence"/>
</dbReference>
<dbReference type="Pfam" id="PF25059">
    <property type="entry name" value="FN3_DSCAM-DSCAML_C"/>
    <property type="match status" value="1"/>
</dbReference>
<evidence type="ECO:0000256" key="3">
    <source>
        <dbReference type="ARBA" id="ARBA00022729"/>
    </source>
</evidence>
<dbReference type="SUPFAM" id="SSF49265">
    <property type="entry name" value="Fibronectin type III"/>
    <property type="match status" value="3"/>
</dbReference>